<dbReference type="InterPro" id="IPR045005">
    <property type="entry name" value="BPM1-6"/>
</dbReference>
<dbReference type="SUPFAM" id="SSF49599">
    <property type="entry name" value="TRAF domain-like"/>
    <property type="match status" value="2"/>
</dbReference>
<evidence type="ECO:0000313" key="4">
    <source>
        <dbReference type="EnsemblPlants" id="TuG1812S0003436100.01.T01.s_cds16436"/>
    </source>
</evidence>
<reference evidence="4" key="2">
    <citation type="submission" date="2022-06" db="UniProtKB">
        <authorList>
            <consortium name="EnsemblPlants"/>
        </authorList>
    </citation>
    <scope>IDENTIFICATION</scope>
</reference>
<dbReference type="Gramene" id="TuG1812S0003436100.01.T01">
    <property type="protein sequence ID" value="TuG1812S0003436100.01.T01.s_cds16436"/>
    <property type="gene ID" value="TuG1812S0003436100.01"/>
</dbReference>
<dbReference type="SUPFAM" id="SSF54695">
    <property type="entry name" value="POZ domain"/>
    <property type="match status" value="2"/>
</dbReference>
<dbReference type="AlphaFoldDB" id="A0A8R7VIY4"/>
<evidence type="ECO:0000259" key="2">
    <source>
        <dbReference type="PROSITE" id="PS50097"/>
    </source>
</evidence>
<evidence type="ECO:0000256" key="1">
    <source>
        <dbReference type="ARBA" id="ARBA00004906"/>
    </source>
</evidence>
<protein>
    <submittedName>
        <fullName evidence="4">Uncharacterized protein</fullName>
    </submittedName>
</protein>
<dbReference type="CDD" id="cd00121">
    <property type="entry name" value="MATH"/>
    <property type="match status" value="2"/>
</dbReference>
<dbReference type="InterPro" id="IPR000210">
    <property type="entry name" value="BTB/POZ_dom"/>
</dbReference>
<evidence type="ECO:0000313" key="5">
    <source>
        <dbReference type="Proteomes" id="UP000015106"/>
    </source>
</evidence>
<dbReference type="SMART" id="SM00061">
    <property type="entry name" value="MATH"/>
    <property type="match status" value="2"/>
</dbReference>
<dbReference type="InterPro" id="IPR002083">
    <property type="entry name" value="MATH/TRAF_dom"/>
</dbReference>
<dbReference type="GO" id="GO:0016567">
    <property type="term" value="P:protein ubiquitination"/>
    <property type="evidence" value="ECO:0007669"/>
    <property type="project" value="InterPro"/>
</dbReference>
<name>A0A8R7VIY4_TRIUA</name>
<comment type="pathway">
    <text evidence="1">Protein modification; protein ubiquitination.</text>
</comment>
<feature type="domain" description="MATH" evidence="3">
    <location>
        <begin position="356"/>
        <end position="485"/>
    </location>
</feature>
<dbReference type="InterPro" id="IPR008974">
    <property type="entry name" value="TRAF-like"/>
</dbReference>
<proteinExistence type="predicted"/>
<organism evidence="4 5">
    <name type="scientific">Triticum urartu</name>
    <name type="common">Red wild einkorn</name>
    <name type="synonym">Crithodium urartu</name>
    <dbReference type="NCBI Taxonomy" id="4572"/>
    <lineage>
        <taxon>Eukaryota</taxon>
        <taxon>Viridiplantae</taxon>
        <taxon>Streptophyta</taxon>
        <taxon>Embryophyta</taxon>
        <taxon>Tracheophyta</taxon>
        <taxon>Spermatophyta</taxon>
        <taxon>Magnoliopsida</taxon>
        <taxon>Liliopsida</taxon>
        <taxon>Poales</taxon>
        <taxon>Poaceae</taxon>
        <taxon>BOP clade</taxon>
        <taxon>Pooideae</taxon>
        <taxon>Triticodae</taxon>
        <taxon>Triticeae</taxon>
        <taxon>Triticinae</taxon>
        <taxon>Triticum</taxon>
    </lineage>
</organism>
<dbReference type="PANTHER" id="PTHR26379:SF378">
    <property type="entry name" value="BTB DOMAIN-CONTAINING PROTEIN"/>
    <property type="match status" value="1"/>
</dbReference>
<feature type="domain" description="BTB" evidence="2">
    <location>
        <begin position="186"/>
        <end position="255"/>
    </location>
</feature>
<evidence type="ECO:0000259" key="3">
    <source>
        <dbReference type="PROSITE" id="PS50144"/>
    </source>
</evidence>
<dbReference type="Proteomes" id="UP000015106">
    <property type="component" value="Unassembled WGS sequence"/>
</dbReference>
<dbReference type="PROSITE" id="PS50097">
    <property type="entry name" value="BTB"/>
    <property type="match status" value="2"/>
</dbReference>
<dbReference type="PROSITE" id="PS50144">
    <property type="entry name" value="MATH"/>
    <property type="match status" value="2"/>
</dbReference>
<reference evidence="5" key="1">
    <citation type="journal article" date="2013" name="Nature">
        <title>Draft genome of the wheat A-genome progenitor Triticum urartu.</title>
        <authorList>
            <person name="Ling H.Q."/>
            <person name="Zhao S."/>
            <person name="Liu D."/>
            <person name="Wang J."/>
            <person name="Sun H."/>
            <person name="Zhang C."/>
            <person name="Fan H."/>
            <person name="Li D."/>
            <person name="Dong L."/>
            <person name="Tao Y."/>
            <person name="Gao C."/>
            <person name="Wu H."/>
            <person name="Li Y."/>
            <person name="Cui Y."/>
            <person name="Guo X."/>
            <person name="Zheng S."/>
            <person name="Wang B."/>
            <person name="Yu K."/>
            <person name="Liang Q."/>
            <person name="Yang W."/>
            <person name="Lou X."/>
            <person name="Chen J."/>
            <person name="Feng M."/>
            <person name="Jian J."/>
            <person name="Zhang X."/>
            <person name="Luo G."/>
            <person name="Jiang Y."/>
            <person name="Liu J."/>
            <person name="Wang Z."/>
            <person name="Sha Y."/>
            <person name="Zhang B."/>
            <person name="Wu H."/>
            <person name="Tang D."/>
            <person name="Shen Q."/>
            <person name="Xue P."/>
            <person name="Zou S."/>
            <person name="Wang X."/>
            <person name="Liu X."/>
            <person name="Wang F."/>
            <person name="Yang Y."/>
            <person name="An X."/>
            <person name="Dong Z."/>
            <person name="Zhang K."/>
            <person name="Zhang X."/>
            <person name="Luo M.C."/>
            <person name="Dvorak J."/>
            <person name="Tong Y."/>
            <person name="Wang J."/>
            <person name="Yang H."/>
            <person name="Li Z."/>
            <person name="Wang D."/>
            <person name="Zhang A."/>
            <person name="Wang J."/>
        </authorList>
    </citation>
    <scope>NUCLEOTIDE SEQUENCE</scope>
    <source>
        <strain evidence="5">cv. G1812</strain>
    </source>
</reference>
<dbReference type="InterPro" id="IPR011333">
    <property type="entry name" value="SKP1/BTB/POZ_sf"/>
</dbReference>
<dbReference type="Pfam" id="PF22486">
    <property type="entry name" value="MATH_2"/>
    <property type="match status" value="2"/>
</dbReference>
<dbReference type="Pfam" id="PF00651">
    <property type="entry name" value="BTB"/>
    <property type="match status" value="2"/>
</dbReference>
<feature type="domain" description="BTB" evidence="2">
    <location>
        <begin position="518"/>
        <end position="587"/>
    </location>
</feature>
<dbReference type="SMART" id="SM00225">
    <property type="entry name" value="BTB"/>
    <property type="match status" value="2"/>
</dbReference>
<dbReference type="EnsemblPlants" id="TuG1812S0003436100.01.T01">
    <property type="protein sequence ID" value="TuG1812S0003436100.01.T01.s_cds16436"/>
    <property type="gene ID" value="TuG1812S0003436100.01"/>
</dbReference>
<accession>A0A8R7VIY4</accession>
<dbReference type="PANTHER" id="PTHR26379">
    <property type="entry name" value="BTB/POZ AND MATH DOMAIN-CONTAINING PROTEIN 1"/>
    <property type="match status" value="1"/>
</dbReference>
<dbReference type="Gene3D" id="3.30.710.10">
    <property type="entry name" value="Potassium Channel Kv1.1, Chain A"/>
    <property type="match status" value="2"/>
</dbReference>
<feature type="domain" description="MATH" evidence="3">
    <location>
        <begin position="29"/>
        <end position="157"/>
    </location>
</feature>
<dbReference type="Gene3D" id="2.60.210.10">
    <property type="entry name" value="Apoptosis, Tumor Necrosis Factor Receptor Associated Protein 2, Chain A"/>
    <property type="match status" value="2"/>
</dbReference>
<keyword evidence="5" id="KW-1185">Reference proteome</keyword>
<sequence>MSSFAGVSVLADGELCPATASPVDTGNNCGYHLLVVHDYSRTKKVTPTGDSISSRIFMVGGHGWYIDYFPNGENSGCADFVSLSLSCFRADDKKPVEAKFVFTFVDQAEKQNPLYLRQEEPCIFAGSSWGSNRFITIDALEQSADLKDDCFTIRCDVMVCNNAEVVLPPNIMCQHFDHLLQTGVGADVEFEVAGETLAAHRCVLAARSKVFMSQLFGHMKEGTTKAAVIRIKDMEATVFRDLLSFIYTDSFPDMEDDDAMEEDKMSQVVEQGQEKETTLLEDEMRLQWLQNLFAAADRYDVQRLKFICERQLSQHIGVSPVMSTLFDMSSFAGVSVLADGELCPATESSVGITADYGYHLLVVHDYLRTKEEAHTGEGIRSRPFMLGGHRWLIHYYPNGETTNCADFISLSLSCLQDDAKKKHVEAKFIFSFIDQIEMQNPVHFAEIKTCSFTGCAWGCDKFIRKDALEQSVNLKDDCFTIRCDIMVYNTEDDAAGSKARLPDICHDYNILLETEAGADVAFEVGGEKFAAHRCVLAARSKVFMAQLFGPMKEGTRTSSVIQIQDMEPKLFKALLSFIYTDTLPYIKKDDNMRRTKQKLWNKDKKRKQPRVKCQELWNMSKKWRQQRMKCGCNGFKTCW</sequence>